<accession>A0A9X3SBM0</accession>
<gene>
    <name evidence="2" type="ORF">OJ997_35700</name>
</gene>
<dbReference type="AlphaFoldDB" id="A0A9X3SBM0"/>
<evidence type="ECO:0000313" key="3">
    <source>
        <dbReference type="Proteomes" id="UP001147653"/>
    </source>
</evidence>
<dbReference type="Proteomes" id="UP001147653">
    <property type="component" value="Unassembled WGS sequence"/>
</dbReference>
<feature type="region of interest" description="Disordered" evidence="1">
    <location>
        <begin position="1"/>
        <end position="25"/>
    </location>
</feature>
<reference evidence="2" key="1">
    <citation type="submission" date="2022-10" db="EMBL/GenBank/DDBJ databases">
        <title>The WGS of Solirubrobacter phytolaccae KCTC 29190.</title>
        <authorList>
            <person name="Jiang Z."/>
        </authorList>
    </citation>
    <scope>NUCLEOTIDE SEQUENCE</scope>
    <source>
        <strain evidence="2">KCTC 29190</strain>
    </source>
</reference>
<name>A0A9X3SBM0_9ACTN</name>
<sequence length="77" mass="7859">PRGTSGGGSACATPVTGGPAGGRRAGTLRVTLAKGRKVVARSGSRTLKLSKRLKPGAYTLTVTYGSAKRALRVTFSR</sequence>
<dbReference type="RefSeq" id="WP_270030221.1">
    <property type="nucleotide sequence ID" value="NZ_JAPDDP010000134.1"/>
</dbReference>
<evidence type="ECO:0000313" key="2">
    <source>
        <dbReference type="EMBL" id="MDA0185704.1"/>
    </source>
</evidence>
<organism evidence="2 3">
    <name type="scientific">Solirubrobacter phytolaccae</name>
    <dbReference type="NCBI Taxonomy" id="1404360"/>
    <lineage>
        <taxon>Bacteria</taxon>
        <taxon>Bacillati</taxon>
        <taxon>Actinomycetota</taxon>
        <taxon>Thermoleophilia</taxon>
        <taxon>Solirubrobacterales</taxon>
        <taxon>Solirubrobacteraceae</taxon>
        <taxon>Solirubrobacter</taxon>
    </lineage>
</organism>
<feature type="non-terminal residue" evidence="2">
    <location>
        <position position="1"/>
    </location>
</feature>
<keyword evidence="3" id="KW-1185">Reference proteome</keyword>
<evidence type="ECO:0000256" key="1">
    <source>
        <dbReference type="SAM" id="MobiDB-lite"/>
    </source>
</evidence>
<protein>
    <submittedName>
        <fullName evidence="2">Uncharacterized protein</fullName>
    </submittedName>
</protein>
<proteinExistence type="predicted"/>
<comment type="caution">
    <text evidence="2">The sequence shown here is derived from an EMBL/GenBank/DDBJ whole genome shotgun (WGS) entry which is preliminary data.</text>
</comment>
<dbReference type="EMBL" id="JAPDDP010000134">
    <property type="protein sequence ID" value="MDA0185704.1"/>
    <property type="molecule type" value="Genomic_DNA"/>
</dbReference>